<reference evidence="1" key="1">
    <citation type="journal article" date="2020" name="Stud. Mycol.">
        <title>101 Dothideomycetes genomes: a test case for predicting lifestyles and emergence of pathogens.</title>
        <authorList>
            <person name="Haridas S."/>
            <person name="Albert R."/>
            <person name="Binder M."/>
            <person name="Bloem J."/>
            <person name="Labutti K."/>
            <person name="Salamov A."/>
            <person name="Andreopoulos B."/>
            <person name="Baker S."/>
            <person name="Barry K."/>
            <person name="Bills G."/>
            <person name="Bluhm B."/>
            <person name="Cannon C."/>
            <person name="Castanera R."/>
            <person name="Culley D."/>
            <person name="Daum C."/>
            <person name="Ezra D."/>
            <person name="Gonzalez J."/>
            <person name="Henrissat B."/>
            <person name="Kuo A."/>
            <person name="Liang C."/>
            <person name="Lipzen A."/>
            <person name="Lutzoni F."/>
            <person name="Magnuson J."/>
            <person name="Mondo S."/>
            <person name="Nolan M."/>
            <person name="Ohm R."/>
            <person name="Pangilinan J."/>
            <person name="Park H.-J."/>
            <person name="Ramirez L."/>
            <person name="Alfaro M."/>
            <person name="Sun H."/>
            <person name="Tritt A."/>
            <person name="Yoshinaga Y."/>
            <person name="Zwiers L.-H."/>
            <person name="Turgeon B."/>
            <person name="Goodwin S."/>
            <person name="Spatafora J."/>
            <person name="Crous P."/>
            <person name="Grigoriev I."/>
        </authorList>
    </citation>
    <scope>NUCLEOTIDE SEQUENCE</scope>
    <source>
        <strain evidence="1">CBS 525.71</strain>
    </source>
</reference>
<comment type="caution">
    <text evidence="1">The sequence shown here is derived from an EMBL/GenBank/DDBJ whole genome shotgun (WGS) entry which is preliminary data.</text>
</comment>
<keyword evidence="2" id="KW-1185">Reference proteome</keyword>
<organism evidence="1 2">
    <name type="scientific">Macroventuria anomochaeta</name>
    <dbReference type="NCBI Taxonomy" id="301207"/>
    <lineage>
        <taxon>Eukaryota</taxon>
        <taxon>Fungi</taxon>
        <taxon>Dikarya</taxon>
        <taxon>Ascomycota</taxon>
        <taxon>Pezizomycotina</taxon>
        <taxon>Dothideomycetes</taxon>
        <taxon>Pleosporomycetidae</taxon>
        <taxon>Pleosporales</taxon>
        <taxon>Pleosporineae</taxon>
        <taxon>Didymellaceae</taxon>
        <taxon>Macroventuria</taxon>
    </lineage>
</organism>
<evidence type="ECO:0000313" key="2">
    <source>
        <dbReference type="Proteomes" id="UP000799754"/>
    </source>
</evidence>
<protein>
    <submittedName>
        <fullName evidence="1">Uncharacterized protein</fullName>
    </submittedName>
</protein>
<sequence length="553" mass="61074">MVLDESNHNKPGVRKSAQETAAARLVAIPFIPGSAKHGQRSELTVPTVPTALSSLPIPPPSSAPTSAGTHEFRAQPSTCKGTPNTTQDTMPGLLLPGESVNQYTEPLFDVYAKSYVPSGLRAINEEVAGNIPLPKQNTRLDLVHIIANLPREHAAKEHENEQHALCRVPLQAVPMPDLTRLWALSVTTWLNHMIPYCSRHYLRASAFTSELRARKTTSSNNNTDSNTIIDHCLQPKLLMQLHYPYPDCGKTLRNAPHRTLFDYAINYAQARAVNSICAADYGTLPYLISGPPGTGKTKTLIGVAMQLPNTTDVAHMLLCAPSEATADTLAMRLKQYLTPKQFLRLNGPNRADNEVSRELLQYCYIQDGMFYIPPFKTLLSYSVIVTSCCDAVIMAEARLTNADLWTMERALVAALHFEEEPPTPFLHWGALLLDEAAQVTEVDVLPAISIICPPSAYPQDHAQPRLVMAGGEHQLGPRTASHDSAFSTSLFARFFARPLYANHPLYRSNVRPSSGPSSKPRRLADEIKRDNGGWYNISEARLACFLYWYSSPV</sequence>
<evidence type="ECO:0000313" key="1">
    <source>
        <dbReference type="EMBL" id="KAF2628781.1"/>
    </source>
</evidence>
<dbReference type="EMBL" id="MU006712">
    <property type="protein sequence ID" value="KAF2628781.1"/>
    <property type="molecule type" value="Genomic_DNA"/>
</dbReference>
<accession>A0ACB6S3Q0</accession>
<name>A0ACB6S3Q0_9PLEO</name>
<proteinExistence type="predicted"/>
<dbReference type="Proteomes" id="UP000799754">
    <property type="component" value="Unassembled WGS sequence"/>
</dbReference>
<gene>
    <name evidence="1" type="ORF">BU25DRAFT_447762</name>
</gene>